<feature type="compositionally biased region" description="Acidic residues" evidence="1">
    <location>
        <begin position="391"/>
        <end position="409"/>
    </location>
</feature>
<evidence type="ECO:0000313" key="2">
    <source>
        <dbReference type="EMBL" id="EKC31738.1"/>
    </source>
</evidence>
<feature type="compositionally biased region" description="Acidic residues" evidence="1">
    <location>
        <begin position="601"/>
        <end position="615"/>
    </location>
</feature>
<feature type="region of interest" description="Disordered" evidence="1">
    <location>
        <begin position="562"/>
        <end position="633"/>
    </location>
</feature>
<organism evidence="2">
    <name type="scientific">Magallana gigas</name>
    <name type="common">Pacific oyster</name>
    <name type="synonym">Crassostrea gigas</name>
    <dbReference type="NCBI Taxonomy" id="29159"/>
    <lineage>
        <taxon>Eukaryota</taxon>
        <taxon>Metazoa</taxon>
        <taxon>Spiralia</taxon>
        <taxon>Lophotrochozoa</taxon>
        <taxon>Mollusca</taxon>
        <taxon>Bivalvia</taxon>
        <taxon>Autobranchia</taxon>
        <taxon>Pteriomorphia</taxon>
        <taxon>Ostreida</taxon>
        <taxon>Ostreoidea</taxon>
        <taxon>Ostreidae</taxon>
        <taxon>Magallana</taxon>
    </lineage>
</organism>
<dbReference type="InParanoid" id="K1QCN5"/>
<sequence length="880" mass="100586">MEPRLDRWIGGIQFEVVCAKPNEDITLEKLRLTLCAIDVRNSFIFFCRKMQSEYTELKSLLHEDQTPYSDMFELRTWGATRKTLSLKVIVEGIPKCNEHLFVVSHDRQVGRVDNFIKNEDENTTEVTLTIKMNTKGPTQFAIASVFKKETFAISEDEVVIKPTAEPEAEIDIPKGTFDKAAELQLNVVDTNDVNEDEEDESGPLLMTNVIDMSMSDGQQPKEEIVMKLPIHKKGNEVEEMCVLATSEEDPDDVDDWEVIEAQTDSKGKAAVFKIKHFSIYAGANKKKVLEDKQSITEAIARSIKKERKVEFRLFTRLEQERGKFQFILECWTPKKLKKGGKSRFENDGCEVIDLPAKLYIVDENQTFKLRFKGNCRKVSSENTTKVKEEGNNDDETNEEQNENENEDADSEDNDFVILDFVGKKGYSFTIVDMIVLDTEKPSGKVIIDKEIRTIEMIEQIVSEPSGICKGKGQVVPVENITFHYEDLAEVAFGVKLPPPPKPVREPTDIQIQSLVEEKKLEEFVEKTDAEYPSFVPGMDMKNLKSIGVQLNTEEARIFEETNHDRNMDNLASHTERVSSTADSVEVKEEEDIMSRISTPEIIDDTEEHTEAEKEDEPALRTPTPESDEPTEVSYSVLNPSSITSLCKCLSMEEAGLFGLQLGLPLSIKDDLLYAANPAKELAFRLLGIWSGSKHSSRRVRSYAVTKKKFADQPAQLQKVSHFDVVIEIIRKKQSKDRKKHWTKEGYEALELSEECIIKKKQTFKILLGGDIEKDVETQKTIEYHHNRQNNSIVARVIIQNKVEEPQYDALPMEDKQAETYRKKVLEDKQAITDAIARSIKMERKRKVEFRVFTRLEQERGKFQFILECCTPKQLRKGGKS</sequence>
<feature type="compositionally biased region" description="Polar residues" evidence="1">
    <location>
        <begin position="569"/>
        <end position="582"/>
    </location>
</feature>
<dbReference type="HOGENOM" id="CLU_327132_0_0_1"/>
<dbReference type="Gene3D" id="2.60.220.30">
    <property type="match status" value="1"/>
</dbReference>
<gene>
    <name evidence="2" type="ORF">CGI_10008997</name>
</gene>
<dbReference type="AlphaFoldDB" id="K1QCN5"/>
<name>K1QCN5_MAGGI</name>
<protein>
    <submittedName>
        <fullName evidence="2">Uncharacterized protein</fullName>
    </submittedName>
</protein>
<reference evidence="2" key="1">
    <citation type="journal article" date="2012" name="Nature">
        <title>The oyster genome reveals stress adaptation and complexity of shell formation.</title>
        <authorList>
            <person name="Zhang G."/>
            <person name="Fang X."/>
            <person name="Guo X."/>
            <person name="Li L."/>
            <person name="Luo R."/>
            <person name="Xu F."/>
            <person name="Yang P."/>
            <person name="Zhang L."/>
            <person name="Wang X."/>
            <person name="Qi H."/>
            <person name="Xiong Z."/>
            <person name="Que H."/>
            <person name="Xie Y."/>
            <person name="Holland P.W."/>
            <person name="Paps J."/>
            <person name="Zhu Y."/>
            <person name="Wu F."/>
            <person name="Chen Y."/>
            <person name="Wang J."/>
            <person name="Peng C."/>
            <person name="Meng J."/>
            <person name="Yang L."/>
            <person name="Liu J."/>
            <person name="Wen B."/>
            <person name="Zhang N."/>
            <person name="Huang Z."/>
            <person name="Zhu Q."/>
            <person name="Feng Y."/>
            <person name="Mount A."/>
            <person name="Hedgecock D."/>
            <person name="Xu Z."/>
            <person name="Liu Y."/>
            <person name="Domazet-Loso T."/>
            <person name="Du Y."/>
            <person name="Sun X."/>
            <person name="Zhang S."/>
            <person name="Liu B."/>
            <person name="Cheng P."/>
            <person name="Jiang X."/>
            <person name="Li J."/>
            <person name="Fan D."/>
            <person name="Wang W."/>
            <person name="Fu W."/>
            <person name="Wang T."/>
            <person name="Wang B."/>
            <person name="Zhang J."/>
            <person name="Peng Z."/>
            <person name="Li Y."/>
            <person name="Li N."/>
            <person name="Wang J."/>
            <person name="Chen M."/>
            <person name="He Y."/>
            <person name="Tan F."/>
            <person name="Song X."/>
            <person name="Zheng Q."/>
            <person name="Huang R."/>
            <person name="Yang H."/>
            <person name="Du X."/>
            <person name="Chen L."/>
            <person name="Yang M."/>
            <person name="Gaffney P.M."/>
            <person name="Wang S."/>
            <person name="Luo L."/>
            <person name="She Z."/>
            <person name="Ming Y."/>
            <person name="Huang W."/>
            <person name="Zhang S."/>
            <person name="Huang B."/>
            <person name="Zhang Y."/>
            <person name="Qu T."/>
            <person name="Ni P."/>
            <person name="Miao G."/>
            <person name="Wang J."/>
            <person name="Wang Q."/>
            <person name="Steinberg C.E."/>
            <person name="Wang H."/>
            <person name="Li N."/>
            <person name="Qian L."/>
            <person name="Zhang G."/>
            <person name="Li Y."/>
            <person name="Yang H."/>
            <person name="Liu X."/>
            <person name="Wang J."/>
            <person name="Yin Y."/>
            <person name="Wang J."/>
        </authorList>
    </citation>
    <scope>NUCLEOTIDE SEQUENCE [LARGE SCALE GENOMIC DNA]</scope>
    <source>
        <strain evidence="2">05x7-T-G4-1.051#20</strain>
    </source>
</reference>
<dbReference type="EMBL" id="JH819118">
    <property type="protein sequence ID" value="EKC31738.1"/>
    <property type="molecule type" value="Genomic_DNA"/>
</dbReference>
<feature type="region of interest" description="Disordered" evidence="1">
    <location>
        <begin position="380"/>
        <end position="409"/>
    </location>
</feature>
<accession>K1QCN5</accession>
<evidence type="ECO:0000256" key="1">
    <source>
        <dbReference type="SAM" id="MobiDB-lite"/>
    </source>
</evidence>
<proteinExistence type="predicted"/>